<dbReference type="RefSeq" id="XP_046044582.1">
    <property type="nucleotide sequence ID" value="XM_046190653.1"/>
</dbReference>
<keyword evidence="3" id="KW-1185">Reference proteome</keyword>
<comment type="caution">
    <text evidence="2">The sequence shown here is derived from an EMBL/GenBank/DDBJ whole genome shotgun (WGS) entry which is preliminary data.</text>
</comment>
<evidence type="ECO:0000256" key="1">
    <source>
        <dbReference type="SAM" id="MobiDB-lite"/>
    </source>
</evidence>
<evidence type="ECO:0000313" key="2">
    <source>
        <dbReference type="EMBL" id="KAH7234817.1"/>
    </source>
</evidence>
<protein>
    <submittedName>
        <fullName evidence="2">Uncharacterized protein</fullName>
    </submittedName>
</protein>
<dbReference type="Proteomes" id="UP000720189">
    <property type="component" value="Unassembled WGS sequence"/>
</dbReference>
<proteinExistence type="predicted"/>
<dbReference type="AlphaFoldDB" id="A0A9P9GBR2"/>
<reference evidence="2" key="1">
    <citation type="journal article" date="2021" name="Nat. Commun.">
        <title>Genetic determinants of endophytism in the Arabidopsis root mycobiome.</title>
        <authorList>
            <person name="Mesny F."/>
            <person name="Miyauchi S."/>
            <person name="Thiergart T."/>
            <person name="Pickel B."/>
            <person name="Atanasova L."/>
            <person name="Karlsson M."/>
            <person name="Huettel B."/>
            <person name="Barry K.W."/>
            <person name="Haridas S."/>
            <person name="Chen C."/>
            <person name="Bauer D."/>
            <person name="Andreopoulos W."/>
            <person name="Pangilinan J."/>
            <person name="LaButti K."/>
            <person name="Riley R."/>
            <person name="Lipzen A."/>
            <person name="Clum A."/>
            <person name="Drula E."/>
            <person name="Henrissat B."/>
            <person name="Kohler A."/>
            <person name="Grigoriev I.V."/>
            <person name="Martin F.M."/>
            <person name="Hacquard S."/>
        </authorList>
    </citation>
    <scope>NUCLEOTIDE SEQUENCE</scope>
    <source>
        <strain evidence="2">MPI-CAGE-AT-0023</strain>
    </source>
</reference>
<organism evidence="2 3">
    <name type="scientific">Fusarium redolens</name>
    <dbReference type="NCBI Taxonomy" id="48865"/>
    <lineage>
        <taxon>Eukaryota</taxon>
        <taxon>Fungi</taxon>
        <taxon>Dikarya</taxon>
        <taxon>Ascomycota</taxon>
        <taxon>Pezizomycotina</taxon>
        <taxon>Sordariomycetes</taxon>
        <taxon>Hypocreomycetidae</taxon>
        <taxon>Hypocreales</taxon>
        <taxon>Nectriaceae</taxon>
        <taxon>Fusarium</taxon>
        <taxon>Fusarium redolens species complex</taxon>
    </lineage>
</organism>
<gene>
    <name evidence="2" type="ORF">BKA55DRAFT_544005</name>
</gene>
<dbReference type="GeneID" id="70220607"/>
<name>A0A9P9GBR2_FUSRE</name>
<evidence type="ECO:0000313" key="3">
    <source>
        <dbReference type="Proteomes" id="UP000720189"/>
    </source>
</evidence>
<dbReference type="EMBL" id="JAGMUX010000017">
    <property type="protein sequence ID" value="KAH7234817.1"/>
    <property type="molecule type" value="Genomic_DNA"/>
</dbReference>
<dbReference type="OrthoDB" id="5079772at2759"/>
<sequence>MARESGEIACGGNHRETPSREPFKLCMFDDIKTLGLPMYHPRATETQLVALPASMANEITNSQGMRFFMPLVPSSAFWIPSPKRALVSLSGGAEMIGPVFKPVDGKDVGPLGGEEGLLGEGNPSWIEHSLPHPISHLMSRQVHEAINHRNVRPPARASEDGEAGRRQGPVE</sequence>
<accession>A0A9P9GBR2</accession>
<feature type="region of interest" description="Disordered" evidence="1">
    <location>
        <begin position="150"/>
        <end position="171"/>
    </location>
</feature>